<dbReference type="AlphaFoldDB" id="A0A382DCX8"/>
<dbReference type="NCBIfam" id="TIGR00778">
    <property type="entry name" value="ahpD_dom"/>
    <property type="match status" value="1"/>
</dbReference>
<dbReference type="Gene3D" id="1.20.1290.10">
    <property type="entry name" value="AhpD-like"/>
    <property type="match status" value="1"/>
</dbReference>
<dbReference type="GO" id="GO:0051920">
    <property type="term" value="F:peroxiredoxin activity"/>
    <property type="evidence" value="ECO:0007669"/>
    <property type="project" value="InterPro"/>
</dbReference>
<reference evidence="2" key="1">
    <citation type="submission" date="2018-05" db="EMBL/GenBank/DDBJ databases">
        <authorList>
            <person name="Lanie J.A."/>
            <person name="Ng W.-L."/>
            <person name="Kazmierczak K.M."/>
            <person name="Andrzejewski T.M."/>
            <person name="Davidsen T.M."/>
            <person name="Wayne K.J."/>
            <person name="Tettelin H."/>
            <person name="Glass J.I."/>
            <person name="Rusch D."/>
            <person name="Podicherti R."/>
            <person name="Tsui H.-C.T."/>
            <person name="Winkler M.E."/>
        </authorList>
    </citation>
    <scope>NUCLEOTIDE SEQUENCE</scope>
</reference>
<sequence length="141" mass="15684">MIEAKCEVMMNRLVEYDGASAEVRAVYDDIMQTRNVNWINNFWKAIANHPPTLIRTWSSIKEIMAEGALDIRTKEMIYLAISANNGCDYCIASHGASARRAGMTDEMFGELMAVVGMANETNRLVQGYGVPVDEAFLDADP</sequence>
<dbReference type="EMBL" id="UINC01038671">
    <property type="protein sequence ID" value="SVB36019.1"/>
    <property type="molecule type" value="Genomic_DNA"/>
</dbReference>
<feature type="domain" description="Carboxymuconolactone decarboxylase-like" evidence="1">
    <location>
        <begin position="62"/>
        <end position="127"/>
    </location>
</feature>
<dbReference type="PANTHER" id="PTHR35446">
    <property type="entry name" value="SI:CH211-175M2.5"/>
    <property type="match status" value="1"/>
</dbReference>
<protein>
    <recommendedName>
        <fullName evidence="1">Carboxymuconolactone decarboxylase-like domain-containing protein</fullName>
    </recommendedName>
</protein>
<accession>A0A382DCX8</accession>
<dbReference type="SUPFAM" id="SSF69118">
    <property type="entry name" value="AhpD-like"/>
    <property type="match status" value="1"/>
</dbReference>
<dbReference type="InterPro" id="IPR004675">
    <property type="entry name" value="AhpD_core"/>
</dbReference>
<gene>
    <name evidence="2" type="ORF">METZ01_LOCUS188873</name>
</gene>
<organism evidence="2">
    <name type="scientific">marine metagenome</name>
    <dbReference type="NCBI Taxonomy" id="408172"/>
    <lineage>
        <taxon>unclassified sequences</taxon>
        <taxon>metagenomes</taxon>
        <taxon>ecological metagenomes</taxon>
    </lineage>
</organism>
<name>A0A382DCX8_9ZZZZ</name>
<dbReference type="PANTHER" id="PTHR35446:SF2">
    <property type="entry name" value="CARBOXYMUCONOLACTONE DECARBOXYLASE-LIKE DOMAIN-CONTAINING PROTEIN"/>
    <property type="match status" value="1"/>
</dbReference>
<evidence type="ECO:0000259" key="1">
    <source>
        <dbReference type="Pfam" id="PF02627"/>
    </source>
</evidence>
<dbReference type="Pfam" id="PF02627">
    <property type="entry name" value="CMD"/>
    <property type="match status" value="1"/>
</dbReference>
<dbReference type="InterPro" id="IPR003779">
    <property type="entry name" value="CMD-like"/>
</dbReference>
<proteinExistence type="predicted"/>
<dbReference type="InterPro" id="IPR029032">
    <property type="entry name" value="AhpD-like"/>
</dbReference>
<evidence type="ECO:0000313" key="2">
    <source>
        <dbReference type="EMBL" id="SVB36019.1"/>
    </source>
</evidence>